<accession>A0A351U2M5</accession>
<name>A0A351U2M5_9BACT</name>
<comment type="cofactor">
    <cofactor evidence="9 10">
        <name>pyruvate</name>
        <dbReference type="ChEBI" id="CHEBI:15361"/>
    </cofactor>
    <text evidence="9 10">Binds 1 pyruvoyl group covalently per subunit.</text>
</comment>
<evidence type="ECO:0000256" key="13">
    <source>
        <dbReference type="PIRSR" id="PIRSR006246-5"/>
    </source>
</evidence>
<feature type="binding site" evidence="9 11">
    <location>
        <position position="57"/>
    </location>
    <ligand>
        <name>substrate</name>
    </ligand>
</feature>
<keyword evidence="3 9" id="KW-0210">Decarboxylase</keyword>
<comment type="caution">
    <text evidence="14">The sequence shown here is derived from an EMBL/GenBank/DDBJ whole genome shotgun (WGS) entry which is preliminary data.</text>
</comment>
<feature type="binding site" evidence="9 11">
    <location>
        <begin position="73"/>
        <end position="75"/>
    </location>
    <ligand>
        <name>substrate</name>
    </ligand>
</feature>
<evidence type="ECO:0000256" key="6">
    <source>
        <dbReference type="ARBA" id="ARBA00023239"/>
    </source>
</evidence>
<evidence type="ECO:0000256" key="8">
    <source>
        <dbReference type="ARBA" id="ARBA00023317"/>
    </source>
</evidence>
<feature type="modified residue" description="Pyruvic acid (Ser)" evidence="9 12">
    <location>
        <position position="25"/>
    </location>
</feature>
<dbReference type="PANTHER" id="PTHR21012">
    <property type="entry name" value="ASPARTATE 1-DECARBOXYLASE"/>
    <property type="match status" value="1"/>
</dbReference>
<dbReference type="InterPro" id="IPR003190">
    <property type="entry name" value="Asp_decarbox"/>
</dbReference>
<feature type="active site" description="Schiff-base intermediate with substrate; via pyruvic acid" evidence="9 10">
    <location>
        <position position="25"/>
    </location>
</feature>
<comment type="pathway">
    <text evidence="9">Cofactor biosynthesis; (R)-pantothenate biosynthesis; beta-alanine from L-aspartate: step 1/1.</text>
</comment>
<comment type="function">
    <text evidence="9">Catalyzes the pyruvoyl-dependent decarboxylation of aspartate to produce beta-alanine.</text>
</comment>
<evidence type="ECO:0000256" key="12">
    <source>
        <dbReference type="PIRSR" id="PIRSR006246-3"/>
    </source>
</evidence>
<dbReference type="InterPro" id="IPR009010">
    <property type="entry name" value="Asp_de-COase-like_dom_sf"/>
</dbReference>
<dbReference type="EC" id="4.1.1.11" evidence="9"/>
<comment type="PTM">
    <text evidence="9 12">Is synthesized initially as an inactive proenzyme, which is activated by self-cleavage at a specific serine bond to produce a beta-subunit with a hydroxyl group at its C-terminus and an alpha-subunit with a pyruvoyl group at its N-terminus.</text>
</comment>
<evidence type="ECO:0000256" key="5">
    <source>
        <dbReference type="ARBA" id="ARBA00023145"/>
    </source>
</evidence>
<organism evidence="14 15">
    <name type="scientific">Syntrophorhabdus aromaticivorans</name>
    <dbReference type="NCBI Taxonomy" id="328301"/>
    <lineage>
        <taxon>Bacteria</taxon>
        <taxon>Pseudomonadati</taxon>
        <taxon>Thermodesulfobacteriota</taxon>
        <taxon>Syntrophorhabdia</taxon>
        <taxon>Syntrophorhabdales</taxon>
        <taxon>Syntrophorhabdaceae</taxon>
        <taxon>Syntrophorhabdus</taxon>
    </lineage>
</organism>
<evidence type="ECO:0000313" key="14">
    <source>
        <dbReference type="EMBL" id="NLW36401.1"/>
    </source>
</evidence>
<dbReference type="PANTHER" id="PTHR21012:SF0">
    <property type="entry name" value="ASPARTATE 1-DECARBOXYLASE"/>
    <property type="match status" value="1"/>
</dbReference>
<evidence type="ECO:0000256" key="9">
    <source>
        <dbReference type="HAMAP-Rule" id="MF_00446"/>
    </source>
</evidence>
<dbReference type="SUPFAM" id="SSF50692">
    <property type="entry name" value="ADC-like"/>
    <property type="match status" value="1"/>
</dbReference>
<dbReference type="STRING" id="909663.GCA_000512235_03558"/>
<evidence type="ECO:0000256" key="11">
    <source>
        <dbReference type="PIRSR" id="PIRSR006246-2"/>
    </source>
</evidence>
<gene>
    <name evidence="9" type="primary">panD</name>
    <name evidence="14" type="ORF">GXY80_13145</name>
</gene>
<keyword evidence="6 9" id="KW-0456">Lyase</keyword>
<dbReference type="GO" id="GO:0005829">
    <property type="term" value="C:cytosol"/>
    <property type="evidence" value="ECO:0007669"/>
    <property type="project" value="TreeGrafter"/>
</dbReference>
<dbReference type="GO" id="GO:0006523">
    <property type="term" value="P:alanine biosynthetic process"/>
    <property type="evidence" value="ECO:0007669"/>
    <property type="project" value="InterPro"/>
</dbReference>
<keyword evidence="7 9" id="KW-0704">Schiff base</keyword>
<protein>
    <recommendedName>
        <fullName evidence="9">Aspartate 1-decarboxylase</fullName>
        <ecNumber evidence="9">4.1.1.11</ecNumber>
    </recommendedName>
    <alternativeName>
        <fullName evidence="9">Aspartate alpha-decarboxylase</fullName>
    </alternativeName>
    <component>
        <recommendedName>
            <fullName evidence="9">Aspartate 1-decarboxylase beta chain</fullName>
        </recommendedName>
    </component>
    <component>
        <recommendedName>
            <fullName evidence="9">Aspartate 1-decarboxylase alpha chain</fullName>
        </recommendedName>
    </component>
</protein>
<dbReference type="EMBL" id="JAAYEE010000248">
    <property type="protein sequence ID" value="NLW36401.1"/>
    <property type="molecule type" value="Genomic_DNA"/>
</dbReference>
<feature type="chain" id="PRO_5041493603" description="Aspartate 1-decarboxylase alpha chain" evidence="9 13">
    <location>
        <begin position="25"/>
        <end position="128"/>
    </location>
</feature>
<evidence type="ECO:0000256" key="2">
    <source>
        <dbReference type="ARBA" id="ARBA00022655"/>
    </source>
</evidence>
<evidence type="ECO:0000313" key="15">
    <source>
        <dbReference type="Proteomes" id="UP000777265"/>
    </source>
</evidence>
<comment type="subunit">
    <text evidence="9">Heterooctamer of four alpha and four beta subunits.</text>
</comment>
<dbReference type="Pfam" id="PF02261">
    <property type="entry name" value="Asp_decarbox"/>
    <property type="match status" value="1"/>
</dbReference>
<evidence type="ECO:0000256" key="10">
    <source>
        <dbReference type="PIRSR" id="PIRSR006246-1"/>
    </source>
</evidence>
<dbReference type="Gene3D" id="2.40.40.20">
    <property type="match status" value="1"/>
</dbReference>
<dbReference type="AlphaFoldDB" id="A0A351U2M5"/>
<sequence>MHRTMMKSKIHRATVTDSNLGYEGSITIDEELMEKANIIPYEQVDIYNVTGGERFTTYAIKGEKNSGVICINGAAAHKAKKGDIIIIATYARFEEKELASFEPQKVYVNESNKIKALTGWPDRLSVAR</sequence>
<reference evidence="14" key="2">
    <citation type="submission" date="2020-01" db="EMBL/GenBank/DDBJ databases">
        <authorList>
            <person name="Campanaro S."/>
        </authorList>
    </citation>
    <scope>NUCLEOTIDE SEQUENCE</scope>
    <source>
        <strain evidence="14">AS06rmzACSIP_7</strain>
    </source>
</reference>
<dbReference type="NCBIfam" id="TIGR00223">
    <property type="entry name" value="panD"/>
    <property type="match status" value="1"/>
</dbReference>
<keyword evidence="2 9" id="KW-0566">Pantothenate biosynthesis</keyword>
<dbReference type="PIRSF" id="PIRSF006246">
    <property type="entry name" value="Asp_decarbox"/>
    <property type="match status" value="1"/>
</dbReference>
<keyword evidence="5 9" id="KW-0865">Zymogen</keyword>
<dbReference type="CDD" id="cd06919">
    <property type="entry name" value="Asp_decarbox"/>
    <property type="match status" value="1"/>
</dbReference>
<proteinExistence type="inferred from homology"/>
<dbReference type="GO" id="GO:0015940">
    <property type="term" value="P:pantothenate biosynthetic process"/>
    <property type="evidence" value="ECO:0007669"/>
    <property type="project" value="UniProtKB-UniRule"/>
</dbReference>
<keyword evidence="1 9" id="KW-0963">Cytoplasm</keyword>
<keyword evidence="4 9" id="KW-0068">Autocatalytic cleavage</keyword>
<evidence type="ECO:0000256" key="1">
    <source>
        <dbReference type="ARBA" id="ARBA00022490"/>
    </source>
</evidence>
<reference evidence="14" key="1">
    <citation type="journal article" date="2020" name="Biotechnol. Biofuels">
        <title>New insights from the biogas microbiome by comprehensive genome-resolved metagenomics of nearly 1600 species originating from multiple anaerobic digesters.</title>
        <authorList>
            <person name="Campanaro S."/>
            <person name="Treu L."/>
            <person name="Rodriguez-R L.M."/>
            <person name="Kovalovszki A."/>
            <person name="Ziels R.M."/>
            <person name="Maus I."/>
            <person name="Zhu X."/>
            <person name="Kougias P.G."/>
            <person name="Basile A."/>
            <person name="Luo G."/>
            <person name="Schluter A."/>
            <person name="Konstantinidis K.T."/>
            <person name="Angelidaki I."/>
        </authorList>
    </citation>
    <scope>NUCLEOTIDE SEQUENCE</scope>
    <source>
        <strain evidence="14">AS06rmzACSIP_7</strain>
    </source>
</reference>
<evidence type="ECO:0000256" key="3">
    <source>
        <dbReference type="ARBA" id="ARBA00022793"/>
    </source>
</evidence>
<feature type="chain" id="PRO_5041493602" description="Aspartate 1-decarboxylase beta chain" evidence="9 13">
    <location>
        <begin position="1"/>
        <end position="24"/>
    </location>
</feature>
<dbReference type="HAMAP" id="MF_00446">
    <property type="entry name" value="PanD"/>
    <property type="match status" value="1"/>
</dbReference>
<comment type="subcellular location">
    <subcellularLocation>
        <location evidence="9">Cytoplasm</location>
    </subcellularLocation>
</comment>
<feature type="active site" description="Proton donor" evidence="9 10">
    <location>
        <position position="58"/>
    </location>
</feature>
<keyword evidence="8 9" id="KW-0670">Pyruvate</keyword>
<dbReference type="Proteomes" id="UP000777265">
    <property type="component" value="Unassembled WGS sequence"/>
</dbReference>
<dbReference type="GO" id="GO:0004068">
    <property type="term" value="F:aspartate 1-decarboxylase activity"/>
    <property type="evidence" value="ECO:0007669"/>
    <property type="project" value="UniProtKB-UniRule"/>
</dbReference>
<comment type="catalytic activity">
    <reaction evidence="9">
        <text>L-aspartate + H(+) = beta-alanine + CO2</text>
        <dbReference type="Rhea" id="RHEA:19497"/>
        <dbReference type="ChEBI" id="CHEBI:15378"/>
        <dbReference type="ChEBI" id="CHEBI:16526"/>
        <dbReference type="ChEBI" id="CHEBI:29991"/>
        <dbReference type="ChEBI" id="CHEBI:57966"/>
        <dbReference type="EC" id="4.1.1.11"/>
    </reaction>
</comment>
<evidence type="ECO:0000256" key="7">
    <source>
        <dbReference type="ARBA" id="ARBA00023270"/>
    </source>
</evidence>
<comment type="similarity">
    <text evidence="9">Belongs to the PanD family.</text>
</comment>
<evidence type="ECO:0000256" key="4">
    <source>
        <dbReference type="ARBA" id="ARBA00022813"/>
    </source>
</evidence>